<sequence>MSDSDGADPTPSGSNSAPKPRRQRMQHSCDNCKKRKIRCDSAARGGNACSHCVALRVSCLTRLSSHLIQHMQCKIECQHTAQRKVFHKREGTPAGRSLHLKKDEAELRKILKELAGYIRILEKELAETFRISSVELGESEGQITSESSDNDEGDDELSKQLEELSFTYSRNRYYGPFNRIKLIKSAIDGKETNAGNQEPVQIFKRPLFWDLQPWQILPEPRLEPLIFGFEKSAPYFPLFHRPTLMKSISSGLHYYDRHFGETLLAMCALASRHSDDSRSFTYGSKLSAGFIWMQQVNPVPTSFLEPATLPQVQKLILYIMFMQTTSTPWPGWVLTGLVSGELWKRAFWTINYIDLSLALYVGRPRVVTPDDYDVDFPEEVDDEYWEQAW</sequence>
<feature type="region of interest" description="Disordered" evidence="3">
    <location>
        <begin position="1"/>
        <end position="29"/>
    </location>
</feature>
<dbReference type="CDD" id="cd00067">
    <property type="entry name" value="GAL4"/>
    <property type="match status" value="1"/>
</dbReference>
<dbReference type="InterPro" id="IPR001138">
    <property type="entry name" value="Zn2Cys6_DnaBD"/>
</dbReference>
<name>A0A6A4HU31_9AGAR</name>
<dbReference type="PROSITE" id="PS50048">
    <property type="entry name" value="ZN2_CY6_FUNGAL_2"/>
    <property type="match status" value="1"/>
</dbReference>
<evidence type="ECO:0000256" key="1">
    <source>
        <dbReference type="ARBA" id="ARBA00022723"/>
    </source>
</evidence>
<dbReference type="Pfam" id="PF04082">
    <property type="entry name" value="Fungal_trans"/>
    <property type="match status" value="2"/>
</dbReference>
<dbReference type="PANTHER" id="PTHR46910">
    <property type="entry name" value="TRANSCRIPTION FACTOR PDR1"/>
    <property type="match status" value="1"/>
</dbReference>
<keyword evidence="6" id="KW-1185">Reference proteome</keyword>
<dbReference type="AlphaFoldDB" id="A0A6A4HU31"/>
<evidence type="ECO:0000313" key="5">
    <source>
        <dbReference type="EMBL" id="KAE9401311.1"/>
    </source>
</evidence>
<keyword evidence="2" id="KW-0539">Nucleus</keyword>
<dbReference type="GO" id="GO:0003677">
    <property type="term" value="F:DNA binding"/>
    <property type="evidence" value="ECO:0007669"/>
    <property type="project" value="InterPro"/>
</dbReference>
<dbReference type="SUPFAM" id="SSF57701">
    <property type="entry name" value="Zn2/Cys6 DNA-binding domain"/>
    <property type="match status" value="1"/>
</dbReference>
<evidence type="ECO:0000313" key="6">
    <source>
        <dbReference type="Proteomes" id="UP000799118"/>
    </source>
</evidence>
<organism evidence="5 6">
    <name type="scientific">Gymnopus androsaceus JB14</name>
    <dbReference type="NCBI Taxonomy" id="1447944"/>
    <lineage>
        <taxon>Eukaryota</taxon>
        <taxon>Fungi</taxon>
        <taxon>Dikarya</taxon>
        <taxon>Basidiomycota</taxon>
        <taxon>Agaricomycotina</taxon>
        <taxon>Agaricomycetes</taxon>
        <taxon>Agaricomycetidae</taxon>
        <taxon>Agaricales</taxon>
        <taxon>Marasmiineae</taxon>
        <taxon>Omphalotaceae</taxon>
        <taxon>Gymnopus</taxon>
    </lineage>
</organism>
<dbReference type="OrthoDB" id="4456959at2759"/>
<evidence type="ECO:0000259" key="4">
    <source>
        <dbReference type="PROSITE" id="PS50048"/>
    </source>
</evidence>
<dbReference type="Pfam" id="PF00172">
    <property type="entry name" value="Zn_clus"/>
    <property type="match status" value="1"/>
</dbReference>
<gene>
    <name evidence="5" type="ORF">BT96DRAFT_992196</name>
</gene>
<dbReference type="InterPro" id="IPR050987">
    <property type="entry name" value="AtrR-like"/>
</dbReference>
<dbReference type="InterPro" id="IPR007219">
    <property type="entry name" value="XnlR_reg_dom"/>
</dbReference>
<proteinExistence type="predicted"/>
<evidence type="ECO:0000256" key="2">
    <source>
        <dbReference type="ARBA" id="ARBA00023242"/>
    </source>
</evidence>
<dbReference type="EMBL" id="ML769447">
    <property type="protein sequence ID" value="KAE9401311.1"/>
    <property type="molecule type" value="Genomic_DNA"/>
</dbReference>
<dbReference type="PANTHER" id="PTHR46910:SF1">
    <property type="entry name" value="MISCELLANEOUS ZN(II)2CYS6 TRANSCRIPTION FACTOR (EUROFUNG)-RELATED"/>
    <property type="match status" value="1"/>
</dbReference>
<keyword evidence="1" id="KW-0479">Metal-binding</keyword>
<evidence type="ECO:0000256" key="3">
    <source>
        <dbReference type="SAM" id="MobiDB-lite"/>
    </source>
</evidence>
<protein>
    <recommendedName>
        <fullName evidence="4">Zn(2)-C6 fungal-type domain-containing protein</fullName>
    </recommendedName>
</protein>
<dbReference type="GO" id="GO:0006351">
    <property type="term" value="P:DNA-templated transcription"/>
    <property type="evidence" value="ECO:0007669"/>
    <property type="project" value="InterPro"/>
</dbReference>
<reference evidence="5" key="1">
    <citation type="journal article" date="2019" name="Environ. Microbiol.">
        <title>Fungal ecological strategies reflected in gene transcription - a case study of two litter decomposers.</title>
        <authorList>
            <person name="Barbi F."/>
            <person name="Kohler A."/>
            <person name="Barry K."/>
            <person name="Baskaran P."/>
            <person name="Daum C."/>
            <person name="Fauchery L."/>
            <person name="Ihrmark K."/>
            <person name="Kuo A."/>
            <person name="LaButti K."/>
            <person name="Lipzen A."/>
            <person name="Morin E."/>
            <person name="Grigoriev I.V."/>
            <person name="Henrissat B."/>
            <person name="Lindahl B."/>
            <person name="Martin F."/>
        </authorList>
    </citation>
    <scope>NUCLEOTIDE SEQUENCE</scope>
    <source>
        <strain evidence="5">JB14</strain>
    </source>
</reference>
<dbReference type="Gene3D" id="4.10.240.10">
    <property type="entry name" value="Zn(2)-C6 fungal-type DNA-binding domain"/>
    <property type="match status" value="1"/>
</dbReference>
<dbReference type="GO" id="GO:0000981">
    <property type="term" value="F:DNA-binding transcription factor activity, RNA polymerase II-specific"/>
    <property type="evidence" value="ECO:0007669"/>
    <property type="project" value="InterPro"/>
</dbReference>
<accession>A0A6A4HU31</accession>
<feature type="domain" description="Zn(2)-C6 fungal-type" evidence="4">
    <location>
        <begin position="28"/>
        <end position="61"/>
    </location>
</feature>
<dbReference type="PROSITE" id="PS00463">
    <property type="entry name" value="ZN2_CY6_FUNGAL_1"/>
    <property type="match status" value="1"/>
</dbReference>
<dbReference type="GO" id="GO:0008270">
    <property type="term" value="F:zinc ion binding"/>
    <property type="evidence" value="ECO:0007669"/>
    <property type="project" value="InterPro"/>
</dbReference>
<dbReference type="CDD" id="cd12148">
    <property type="entry name" value="fungal_TF_MHR"/>
    <property type="match status" value="1"/>
</dbReference>
<dbReference type="InterPro" id="IPR036864">
    <property type="entry name" value="Zn2-C6_fun-type_DNA-bd_sf"/>
</dbReference>
<dbReference type="Proteomes" id="UP000799118">
    <property type="component" value="Unassembled WGS sequence"/>
</dbReference>
<dbReference type="SMART" id="SM00066">
    <property type="entry name" value="GAL4"/>
    <property type="match status" value="1"/>
</dbReference>